<reference evidence="2 3" key="1">
    <citation type="submission" date="2016-08" db="EMBL/GenBank/DDBJ databases">
        <authorList>
            <person name="Seilhamer J.J."/>
        </authorList>
    </citation>
    <scope>NUCLEOTIDE SEQUENCE [LARGE SCALE GENOMIC DNA]</scope>
    <source>
        <strain evidence="2">L21-II-0</strain>
    </source>
</reference>
<dbReference type="Pfam" id="PF04010">
    <property type="entry name" value="DUF357"/>
    <property type="match status" value="2"/>
</dbReference>
<dbReference type="InterPro" id="IPR036809">
    <property type="entry name" value="AF1782-like_sf"/>
</dbReference>
<evidence type="ECO:0000313" key="3">
    <source>
        <dbReference type="Proteomes" id="UP000184671"/>
    </source>
</evidence>
<feature type="domain" description="DUF357" evidence="1">
    <location>
        <begin position="6"/>
        <end position="77"/>
    </location>
</feature>
<dbReference type="Gene3D" id="1.20.1270.90">
    <property type="entry name" value="AF1782-like"/>
    <property type="match status" value="2"/>
</dbReference>
<dbReference type="Proteomes" id="UP000184671">
    <property type="component" value="Unassembled WGS sequence"/>
</dbReference>
<evidence type="ECO:0000259" key="1">
    <source>
        <dbReference type="Pfam" id="PF04010"/>
    </source>
</evidence>
<dbReference type="InterPro" id="IPR023140">
    <property type="entry name" value="DUF357"/>
</dbReference>
<dbReference type="EMBL" id="FMID01000003">
    <property type="protein sequence ID" value="SCL74171.1"/>
    <property type="molecule type" value="Genomic_DNA"/>
</dbReference>
<dbReference type="AlphaFoldDB" id="A0A1M4MGZ8"/>
<dbReference type="STRING" id="118126.L21_0036"/>
<organism evidence="2 3">
    <name type="scientific">Methanoculleus chikugoensis</name>
    <dbReference type="NCBI Taxonomy" id="118126"/>
    <lineage>
        <taxon>Archaea</taxon>
        <taxon>Methanobacteriati</taxon>
        <taxon>Methanobacteriota</taxon>
        <taxon>Stenosarchaea group</taxon>
        <taxon>Methanomicrobia</taxon>
        <taxon>Methanomicrobiales</taxon>
        <taxon>Methanomicrobiaceae</taxon>
        <taxon>Methanoculleus</taxon>
    </lineage>
</organism>
<gene>
    <name evidence="2" type="ORF">L21_0036</name>
</gene>
<sequence length="189" mass="19996">MNLDDYGALYGAALSPAEIAVPEGTLLCRAAGEVLEMAIAYHSDGFAFLRAGDRVNALAAFAYGLGWLDAGSRLGLLMPSLAHPPETVDAGIPASQAAHLDEKTHRYRRMLDAALGAVEAAADEASPLHAAAWEFYSAARGWYAQGAAYLDAGDRAAALARFSYGYAWLDVGIRAGLFRITGERGLFTV</sequence>
<protein>
    <recommendedName>
        <fullName evidence="1">DUF357 domain-containing protein</fullName>
    </recommendedName>
</protein>
<dbReference type="SUPFAM" id="SSF158372">
    <property type="entry name" value="AF1782-like"/>
    <property type="match status" value="2"/>
</dbReference>
<name>A0A1M4MGZ8_9EURY</name>
<dbReference type="OrthoDB" id="148073at2157"/>
<proteinExistence type="predicted"/>
<evidence type="ECO:0000313" key="2">
    <source>
        <dbReference type="EMBL" id="SCL74171.1"/>
    </source>
</evidence>
<accession>A0A1M4MGZ8</accession>
<dbReference type="RefSeq" id="WP_074368501.1">
    <property type="nucleotide sequence ID" value="NZ_FMID01000003.1"/>
</dbReference>
<feature type="domain" description="DUF357" evidence="1">
    <location>
        <begin position="106"/>
        <end position="178"/>
    </location>
</feature>